<evidence type="ECO:0000313" key="4">
    <source>
        <dbReference type="Proteomes" id="UP001162972"/>
    </source>
</evidence>
<dbReference type="InterPro" id="IPR050365">
    <property type="entry name" value="TIM50"/>
</dbReference>
<keyword evidence="1" id="KW-0496">Mitochondrion</keyword>
<dbReference type="Pfam" id="PF03031">
    <property type="entry name" value="NIF"/>
    <property type="match status" value="1"/>
</dbReference>
<feature type="domain" description="FCP1 homology" evidence="2">
    <location>
        <begin position="41"/>
        <end position="212"/>
    </location>
</feature>
<comment type="caution">
    <text evidence="3">The sequence shown here is derived from an EMBL/GenBank/DDBJ whole genome shotgun (WGS) entry which is preliminary data.</text>
</comment>
<evidence type="ECO:0000256" key="1">
    <source>
        <dbReference type="RuleBase" id="RU365079"/>
    </source>
</evidence>
<organism evidence="3 4">
    <name type="scientific">Salix udensis</name>
    <dbReference type="NCBI Taxonomy" id="889485"/>
    <lineage>
        <taxon>Eukaryota</taxon>
        <taxon>Viridiplantae</taxon>
        <taxon>Streptophyta</taxon>
        <taxon>Embryophyta</taxon>
        <taxon>Tracheophyta</taxon>
        <taxon>Spermatophyta</taxon>
        <taxon>Magnoliopsida</taxon>
        <taxon>eudicotyledons</taxon>
        <taxon>Gunneridae</taxon>
        <taxon>Pentapetalae</taxon>
        <taxon>rosids</taxon>
        <taxon>fabids</taxon>
        <taxon>Malpighiales</taxon>
        <taxon>Salicaceae</taxon>
        <taxon>Saliceae</taxon>
        <taxon>Salix</taxon>
    </lineage>
</organism>
<comment type="function">
    <text evidence="1">Essential component of the TIM23 complex, a complex that mediates the translocation of transit peptide-containing proteins across the mitochondrial inner membrane.</text>
</comment>
<dbReference type="InterPro" id="IPR036412">
    <property type="entry name" value="HAD-like_sf"/>
</dbReference>
<dbReference type="InterPro" id="IPR023214">
    <property type="entry name" value="HAD_sf"/>
</dbReference>
<dbReference type="EMBL" id="JAPFFJ010000003">
    <property type="protein sequence ID" value="KAJ6433082.1"/>
    <property type="molecule type" value="Genomic_DNA"/>
</dbReference>
<dbReference type="GO" id="GO:0005744">
    <property type="term" value="C:TIM23 mitochondrial import inner membrane translocase complex"/>
    <property type="evidence" value="ECO:0007669"/>
    <property type="project" value="UniProtKB-UniRule"/>
</dbReference>
<sequence>MAEGTSTDSSLKIIPVIYDDDSEEDRGDLPDDLSLDKLSLKVPKKKLLILCLGGLLCHRVCIKRGSRNVRTNRRPDAAYGSFEVYKRPFCDDFVKFCFERFEVGIWSSAKEWYMNDALDGVMRGFRSKLLFAWDQDKCTDSGLKTLENRKKPIFLKQFKMLSALSWCQEPDTCLNTLLIDNDPYKALLNPPHTAIFPDEYTVGLRRRFCPRS</sequence>
<comment type="subunit">
    <text evidence="1">Component of the TIM23 complex.</text>
</comment>
<dbReference type="Proteomes" id="UP001162972">
    <property type="component" value="Chromosome 10"/>
</dbReference>
<proteinExistence type="inferred from homology"/>
<evidence type="ECO:0000259" key="2">
    <source>
        <dbReference type="PROSITE" id="PS50969"/>
    </source>
</evidence>
<keyword evidence="1" id="KW-0813">Transport</keyword>
<dbReference type="PROSITE" id="PS50969">
    <property type="entry name" value="FCP1"/>
    <property type="match status" value="1"/>
</dbReference>
<evidence type="ECO:0000313" key="3">
    <source>
        <dbReference type="EMBL" id="KAJ6433082.1"/>
    </source>
</evidence>
<keyword evidence="1" id="KW-0809">Transit peptide</keyword>
<comment type="subcellular location">
    <subcellularLocation>
        <location evidence="1">Mitochondrion inner membrane</location>
        <topology evidence="1">Single-pass membrane protein</topology>
    </subcellularLocation>
</comment>
<name>A0AAD6L0K7_9ROSI</name>
<comment type="similarity">
    <text evidence="1">Belongs to the TIM50 family.</text>
</comment>
<accession>A0AAD6L0K7</accession>
<gene>
    <name evidence="3" type="ORF">OIU84_020168</name>
</gene>
<dbReference type="Gene3D" id="3.40.50.1000">
    <property type="entry name" value="HAD superfamily/HAD-like"/>
    <property type="match status" value="1"/>
</dbReference>
<dbReference type="PANTHER" id="PTHR12210">
    <property type="entry name" value="DULLARD PROTEIN PHOSPHATASE"/>
    <property type="match status" value="1"/>
</dbReference>
<protein>
    <recommendedName>
        <fullName evidence="1">Mitochondrial import inner membrane translocase subunit TIM50</fullName>
    </recommendedName>
</protein>
<dbReference type="GO" id="GO:0015031">
    <property type="term" value="P:protein transport"/>
    <property type="evidence" value="ECO:0007669"/>
    <property type="project" value="UniProtKB-KW"/>
</dbReference>
<dbReference type="SMART" id="SM00577">
    <property type="entry name" value="CPDc"/>
    <property type="match status" value="1"/>
</dbReference>
<reference evidence="3 4" key="1">
    <citation type="journal article" date="2023" name="Int. J. Mol. Sci.">
        <title>De Novo Assembly and Annotation of 11 Diverse Shrub Willow (Salix) Genomes Reveals Novel Gene Organization in Sex-Linked Regions.</title>
        <authorList>
            <person name="Hyden B."/>
            <person name="Feng K."/>
            <person name="Yates T.B."/>
            <person name="Jawdy S."/>
            <person name="Cereghino C."/>
            <person name="Smart L.B."/>
            <person name="Muchero W."/>
        </authorList>
    </citation>
    <scope>NUCLEOTIDE SEQUENCE [LARGE SCALE GENOMIC DNA]</scope>
    <source>
        <tissue evidence="3">Shoot tip</tissue>
    </source>
</reference>
<dbReference type="InterPro" id="IPR004274">
    <property type="entry name" value="FCP1_dom"/>
</dbReference>
<keyword evidence="1" id="KW-0811">Translocation</keyword>
<dbReference type="AlphaFoldDB" id="A0AAD6L0K7"/>
<dbReference type="SUPFAM" id="SSF56784">
    <property type="entry name" value="HAD-like"/>
    <property type="match status" value="1"/>
</dbReference>
<keyword evidence="1" id="KW-0653">Protein transport</keyword>
<keyword evidence="4" id="KW-1185">Reference proteome</keyword>